<comment type="caution">
    <text evidence="1">The sequence shown here is derived from an EMBL/GenBank/DDBJ whole genome shotgun (WGS) entry which is preliminary data.</text>
</comment>
<name>A0A1F2PB94_9EURY</name>
<organism evidence="1 2">
    <name type="scientific">Candidatus Syntropharchaeum caldarium</name>
    <dbReference type="NCBI Taxonomy" id="1838285"/>
    <lineage>
        <taxon>Archaea</taxon>
        <taxon>Methanobacteriati</taxon>
        <taxon>Methanobacteriota</taxon>
        <taxon>Stenosarchaea group</taxon>
        <taxon>Methanomicrobia</taxon>
        <taxon>Methanosarcinales</taxon>
        <taxon>ANME-2 cluster</taxon>
        <taxon>Candidatus Syntropharchaeum</taxon>
    </lineage>
</organism>
<protein>
    <submittedName>
        <fullName evidence="1">Uncharacterized protein</fullName>
    </submittedName>
</protein>
<gene>
    <name evidence="1" type="ORF">SCAL_000001</name>
</gene>
<dbReference type="AlphaFoldDB" id="A0A1F2PB94"/>
<proteinExistence type="predicted"/>
<evidence type="ECO:0000313" key="2">
    <source>
        <dbReference type="Proteomes" id="UP000186940"/>
    </source>
</evidence>
<accession>A0A1F2PB94</accession>
<sequence length="34" mass="3717">MLSNFIFFTHTTSGDGVGIGKAIRNGETREFAKN</sequence>
<reference evidence="1" key="1">
    <citation type="submission" date="2016-05" db="EMBL/GenBank/DDBJ databases">
        <title>Microbial consortia oxidize butane by reversing methanogenesis.</title>
        <authorList>
            <person name="Laso-Perez R."/>
            <person name="Richter M."/>
            <person name="Wegener G."/>
            <person name="Musat F."/>
        </authorList>
    </citation>
    <scope>NUCLEOTIDE SEQUENCE [LARGE SCALE GENOMIC DNA]</scope>
    <source>
        <strain evidence="1">BOX2</strain>
    </source>
</reference>
<evidence type="ECO:0000313" key="1">
    <source>
        <dbReference type="EMBL" id="OFV68325.1"/>
    </source>
</evidence>
<dbReference type="Proteomes" id="UP000186940">
    <property type="component" value="Unassembled WGS sequence"/>
</dbReference>
<keyword evidence="2" id="KW-1185">Reference proteome</keyword>
<dbReference type="STRING" id="1838285.SCAL_000001"/>
<dbReference type="EMBL" id="LYOS01000001">
    <property type="protein sequence ID" value="OFV68325.1"/>
    <property type="molecule type" value="Genomic_DNA"/>
</dbReference>